<keyword evidence="1" id="KW-0812">Transmembrane</keyword>
<dbReference type="EMBL" id="QGHA01000014">
    <property type="protein sequence ID" value="PWK70873.1"/>
    <property type="molecule type" value="Genomic_DNA"/>
</dbReference>
<accession>A0A316HFT3</accession>
<protein>
    <submittedName>
        <fullName evidence="2">Uncharacterized protein</fullName>
    </submittedName>
</protein>
<sequence length="53" mass="6183">MFYLIQVFVMIEDDIRIQISHISCDGKEAVVLLVPVDLLLIKRVFLLLVILRK</sequence>
<reference evidence="2 3" key="1">
    <citation type="submission" date="2018-05" db="EMBL/GenBank/DDBJ databases">
        <title>Genomic Encyclopedia of Archaeal and Bacterial Type Strains, Phase II (KMG-II): from individual species to whole genera.</title>
        <authorList>
            <person name="Goeker M."/>
        </authorList>
    </citation>
    <scope>NUCLEOTIDE SEQUENCE [LARGE SCALE GENOMIC DNA]</scope>
    <source>
        <strain evidence="2 3">DSM 19975</strain>
    </source>
</reference>
<evidence type="ECO:0000313" key="2">
    <source>
        <dbReference type="EMBL" id="PWK70873.1"/>
    </source>
</evidence>
<dbReference type="AlphaFoldDB" id="A0A316HFT3"/>
<keyword evidence="1" id="KW-1133">Transmembrane helix</keyword>
<evidence type="ECO:0000256" key="1">
    <source>
        <dbReference type="SAM" id="Phobius"/>
    </source>
</evidence>
<dbReference type="RefSeq" id="WP_170122775.1">
    <property type="nucleotide sequence ID" value="NZ_QGHA01000014.1"/>
</dbReference>
<name>A0A316HFT3_9SPHI</name>
<comment type="caution">
    <text evidence="2">The sequence shown here is derived from an EMBL/GenBank/DDBJ whole genome shotgun (WGS) entry which is preliminary data.</text>
</comment>
<feature type="transmembrane region" description="Helical" evidence="1">
    <location>
        <begin position="29"/>
        <end position="51"/>
    </location>
</feature>
<proteinExistence type="predicted"/>
<keyword evidence="1" id="KW-0472">Membrane</keyword>
<organism evidence="2 3">
    <name type="scientific">Mucilaginibacter oryzae</name>
    <dbReference type="NCBI Taxonomy" id="468058"/>
    <lineage>
        <taxon>Bacteria</taxon>
        <taxon>Pseudomonadati</taxon>
        <taxon>Bacteroidota</taxon>
        <taxon>Sphingobacteriia</taxon>
        <taxon>Sphingobacteriales</taxon>
        <taxon>Sphingobacteriaceae</taxon>
        <taxon>Mucilaginibacter</taxon>
    </lineage>
</organism>
<keyword evidence="3" id="KW-1185">Reference proteome</keyword>
<dbReference type="Proteomes" id="UP000245678">
    <property type="component" value="Unassembled WGS sequence"/>
</dbReference>
<gene>
    <name evidence="2" type="ORF">LX99_04581</name>
</gene>
<evidence type="ECO:0000313" key="3">
    <source>
        <dbReference type="Proteomes" id="UP000245678"/>
    </source>
</evidence>